<dbReference type="AlphaFoldDB" id="A0A4C1XBS9"/>
<organism evidence="2 3">
    <name type="scientific">Eumeta variegata</name>
    <name type="common">Bagworm moth</name>
    <name type="synonym">Eumeta japonica</name>
    <dbReference type="NCBI Taxonomy" id="151549"/>
    <lineage>
        <taxon>Eukaryota</taxon>
        <taxon>Metazoa</taxon>
        <taxon>Ecdysozoa</taxon>
        <taxon>Arthropoda</taxon>
        <taxon>Hexapoda</taxon>
        <taxon>Insecta</taxon>
        <taxon>Pterygota</taxon>
        <taxon>Neoptera</taxon>
        <taxon>Endopterygota</taxon>
        <taxon>Lepidoptera</taxon>
        <taxon>Glossata</taxon>
        <taxon>Ditrysia</taxon>
        <taxon>Tineoidea</taxon>
        <taxon>Psychidae</taxon>
        <taxon>Oiketicinae</taxon>
        <taxon>Eumeta</taxon>
    </lineage>
</organism>
<comment type="caution">
    <text evidence="2">The sequence shown here is derived from an EMBL/GenBank/DDBJ whole genome shotgun (WGS) entry which is preliminary data.</text>
</comment>
<dbReference type="EMBL" id="BGZK01000790">
    <property type="protein sequence ID" value="GBP60550.1"/>
    <property type="molecule type" value="Genomic_DNA"/>
</dbReference>
<feature type="region of interest" description="Disordered" evidence="1">
    <location>
        <begin position="12"/>
        <end position="32"/>
    </location>
</feature>
<evidence type="ECO:0000313" key="3">
    <source>
        <dbReference type="Proteomes" id="UP000299102"/>
    </source>
</evidence>
<evidence type="ECO:0000256" key="1">
    <source>
        <dbReference type="SAM" id="MobiDB-lite"/>
    </source>
</evidence>
<dbReference type="Proteomes" id="UP000299102">
    <property type="component" value="Unassembled WGS sequence"/>
</dbReference>
<gene>
    <name evidence="2" type="ORF">EVAR_97805_1</name>
</gene>
<keyword evidence="3" id="KW-1185">Reference proteome</keyword>
<evidence type="ECO:0000313" key="2">
    <source>
        <dbReference type="EMBL" id="GBP60550.1"/>
    </source>
</evidence>
<sequence length="173" mass="19023">MAVYTTKEHVAGYPGVNPGHAHGSAPDALRDDPDDGVHAVDVLVGDLQGAAAVALKFKDRGNIRVPDRMSPAGCAFLSCAVGFLERNRISDKERVDDSEGSGLIEGKLDHWTIRILIHWRLHPLVKHDRNTQPVKDVEVLAFDFRLCSERRALCVCASVNSYAIMIMAKTEHL</sequence>
<reference evidence="2 3" key="1">
    <citation type="journal article" date="2019" name="Commun. Biol.">
        <title>The bagworm genome reveals a unique fibroin gene that provides high tensile strength.</title>
        <authorList>
            <person name="Kono N."/>
            <person name="Nakamura H."/>
            <person name="Ohtoshi R."/>
            <person name="Tomita M."/>
            <person name="Numata K."/>
            <person name="Arakawa K."/>
        </authorList>
    </citation>
    <scope>NUCLEOTIDE SEQUENCE [LARGE SCALE GENOMIC DNA]</scope>
</reference>
<accession>A0A4C1XBS9</accession>
<name>A0A4C1XBS9_EUMVA</name>
<protein>
    <submittedName>
        <fullName evidence="2">Uncharacterized protein</fullName>
    </submittedName>
</protein>
<proteinExistence type="predicted"/>